<evidence type="ECO:0000256" key="2">
    <source>
        <dbReference type="SAM" id="Phobius"/>
    </source>
</evidence>
<evidence type="ECO:0000313" key="4">
    <source>
        <dbReference type="Proteomes" id="UP000320516"/>
    </source>
</evidence>
<feature type="region of interest" description="Disordered" evidence="1">
    <location>
        <begin position="1"/>
        <end position="46"/>
    </location>
</feature>
<protein>
    <submittedName>
        <fullName evidence="3">Uncharacterized protein</fullName>
    </submittedName>
</protein>
<proteinExistence type="predicted"/>
<evidence type="ECO:0000313" key="3">
    <source>
        <dbReference type="EMBL" id="TWB80242.1"/>
    </source>
</evidence>
<dbReference type="Proteomes" id="UP000320516">
    <property type="component" value="Unassembled WGS sequence"/>
</dbReference>
<dbReference type="AlphaFoldDB" id="A0A560KAG9"/>
<evidence type="ECO:0000256" key="1">
    <source>
        <dbReference type="SAM" id="MobiDB-lite"/>
    </source>
</evidence>
<feature type="compositionally biased region" description="Polar residues" evidence="1">
    <location>
        <begin position="1"/>
        <end position="20"/>
    </location>
</feature>
<organism evidence="3 4">
    <name type="scientific">Nitrospirillum amazonense</name>
    <dbReference type="NCBI Taxonomy" id="28077"/>
    <lineage>
        <taxon>Bacteria</taxon>
        <taxon>Pseudomonadati</taxon>
        <taxon>Pseudomonadota</taxon>
        <taxon>Alphaproteobacteria</taxon>
        <taxon>Rhodospirillales</taxon>
        <taxon>Azospirillaceae</taxon>
        <taxon>Nitrospirillum</taxon>
    </lineage>
</organism>
<keyword evidence="2" id="KW-0472">Membrane</keyword>
<keyword evidence="2" id="KW-0812">Transmembrane</keyword>
<sequence>MTKRTAPSRSVASARQSGSHPKSRRRTAGSGSKAPPAAPPAAPPMSVRITPRARWHMAAAAQVIAGAVLILASPALWAAILALLLFATAAGTLIWARR</sequence>
<keyword evidence="2" id="KW-1133">Transmembrane helix</keyword>
<feature type="transmembrane region" description="Helical" evidence="2">
    <location>
        <begin position="78"/>
        <end position="96"/>
    </location>
</feature>
<comment type="caution">
    <text evidence="3">The sequence shown here is derived from an EMBL/GenBank/DDBJ whole genome shotgun (WGS) entry which is preliminary data.</text>
</comment>
<gene>
    <name evidence="3" type="ORF">FBZ87_102666</name>
</gene>
<feature type="transmembrane region" description="Helical" evidence="2">
    <location>
        <begin position="55"/>
        <end position="72"/>
    </location>
</feature>
<name>A0A560KAG9_9PROT</name>
<accession>A0A560KAG9</accession>
<dbReference type="EMBL" id="VITV01000002">
    <property type="protein sequence ID" value="TWB80242.1"/>
    <property type="molecule type" value="Genomic_DNA"/>
</dbReference>
<reference evidence="3 4" key="1">
    <citation type="submission" date="2019-06" db="EMBL/GenBank/DDBJ databases">
        <title>Genomic Encyclopedia of Type Strains, Phase IV (KMG-V): Genome sequencing to study the core and pangenomes of soil and plant-associated prokaryotes.</title>
        <authorList>
            <person name="Whitman W."/>
        </authorList>
    </citation>
    <scope>NUCLEOTIDE SEQUENCE [LARGE SCALE GENOMIC DNA]</scope>
    <source>
        <strain evidence="3 4">BR 12005</strain>
    </source>
</reference>